<evidence type="ECO:0000313" key="1">
    <source>
        <dbReference type="EMBL" id="KAL2471744.1"/>
    </source>
</evidence>
<dbReference type="Proteomes" id="UP001604336">
    <property type="component" value="Unassembled WGS sequence"/>
</dbReference>
<dbReference type="EMBL" id="JBFOLK010000012">
    <property type="protein sequence ID" value="KAL2471744.1"/>
    <property type="molecule type" value="Genomic_DNA"/>
</dbReference>
<accession>A0ABD1Q9I1</accession>
<proteinExistence type="predicted"/>
<reference evidence="2" key="1">
    <citation type="submission" date="2024-07" db="EMBL/GenBank/DDBJ databases">
        <title>Two chromosome-level genome assemblies of Korean endemic species Abeliophyllum distichum and Forsythia ovata (Oleaceae).</title>
        <authorList>
            <person name="Jang H."/>
        </authorList>
    </citation>
    <scope>NUCLEOTIDE SEQUENCE [LARGE SCALE GENOMIC DNA]</scope>
</reference>
<name>A0ABD1Q9I1_9LAMI</name>
<keyword evidence="2" id="KW-1185">Reference proteome</keyword>
<protein>
    <submittedName>
        <fullName evidence="1">Uncharacterized protein</fullName>
    </submittedName>
</protein>
<sequence length="101" mass="11393">MRPHGCKRVCEPDIPSFDLGISTQQGTERCHVDVETGSLTENKRMTKSERQQCTKVVIFESPGNLLNDGLVFSEEDLRSIDESVKKIRTSSVKEKSKVYTC</sequence>
<gene>
    <name evidence="1" type="ORF">Adt_39880</name>
</gene>
<dbReference type="AlphaFoldDB" id="A0ABD1Q9I1"/>
<organism evidence="1 2">
    <name type="scientific">Abeliophyllum distichum</name>
    <dbReference type="NCBI Taxonomy" id="126358"/>
    <lineage>
        <taxon>Eukaryota</taxon>
        <taxon>Viridiplantae</taxon>
        <taxon>Streptophyta</taxon>
        <taxon>Embryophyta</taxon>
        <taxon>Tracheophyta</taxon>
        <taxon>Spermatophyta</taxon>
        <taxon>Magnoliopsida</taxon>
        <taxon>eudicotyledons</taxon>
        <taxon>Gunneridae</taxon>
        <taxon>Pentapetalae</taxon>
        <taxon>asterids</taxon>
        <taxon>lamiids</taxon>
        <taxon>Lamiales</taxon>
        <taxon>Oleaceae</taxon>
        <taxon>Forsythieae</taxon>
        <taxon>Abeliophyllum</taxon>
    </lineage>
</organism>
<evidence type="ECO:0000313" key="2">
    <source>
        <dbReference type="Proteomes" id="UP001604336"/>
    </source>
</evidence>
<comment type="caution">
    <text evidence="1">The sequence shown here is derived from an EMBL/GenBank/DDBJ whole genome shotgun (WGS) entry which is preliminary data.</text>
</comment>